<dbReference type="PROSITE" id="PS50294">
    <property type="entry name" value="WD_REPEATS_REGION"/>
    <property type="match status" value="8"/>
</dbReference>
<dbReference type="RefSeq" id="WP_380750317.1">
    <property type="nucleotide sequence ID" value="NZ_JBHSRF010000011.1"/>
</dbReference>
<evidence type="ECO:0000313" key="7">
    <source>
        <dbReference type="Proteomes" id="UP001596137"/>
    </source>
</evidence>
<dbReference type="InterPro" id="IPR049052">
    <property type="entry name" value="nSTAND1"/>
</dbReference>
<dbReference type="EMBL" id="JBHSRF010000011">
    <property type="protein sequence ID" value="MFC6081757.1"/>
    <property type="molecule type" value="Genomic_DNA"/>
</dbReference>
<dbReference type="InterPro" id="IPR027417">
    <property type="entry name" value="P-loop_NTPase"/>
</dbReference>
<feature type="repeat" description="WD" evidence="3">
    <location>
        <begin position="789"/>
        <end position="820"/>
    </location>
</feature>
<feature type="repeat" description="WD" evidence="3">
    <location>
        <begin position="925"/>
        <end position="966"/>
    </location>
</feature>
<dbReference type="InterPro" id="IPR018247">
    <property type="entry name" value="EF_Hand_1_Ca_BS"/>
</dbReference>
<gene>
    <name evidence="6" type="ORF">ACFP1K_11365</name>
</gene>
<feature type="region of interest" description="Disordered" evidence="4">
    <location>
        <begin position="1"/>
        <end position="62"/>
    </location>
</feature>
<dbReference type="PANTHER" id="PTHR19879">
    <property type="entry name" value="TRANSCRIPTION INITIATION FACTOR TFIID"/>
    <property type="match status" value="1"/>
</dbReference>
<proteinExistence type="predicted"/>
<keyword evidence="2" id="KW-0677">Repeat</keyword>
<feature type="repeat" description="WD" evidence="3">
    <location>
        <begin position="1191"/>
        <end position="1234"/>
    </location>
</feature>
<evidence type="ECO:0000313" key="6">
    <source>
        <dbReference type="EMBL" id="MFC6081757.1"/>
    </source>
</evidence>
<dbReference type="Pfam" id="PF20703">
    <property type="entry name" value="nSTAND1"/>
    <property type="match status" value="1"/>
</dbReference>
<dbReference type="SUPFAM" id="SSF50978">
    <property type="entry name" value="WD40 repeat-like"/>
    <property type="match status" value="2"/>
</dbReference>
<feature type="domain" description="Novel STAND NTPase 1" evidence="5">
    <location>
        <begin position="106"/>
        <end position="516"/>
    </location>
</feature>
<dbReference type="Gene3D" id="2.130.10.10">
    <property type="entry name" value="YVTN repeat-like/Quinoprotein amine dehydrogenase"/>
    <property type="match status" value="4"/>
</dbReference>
<dbReference type="InterPro" id="IPR020472">
    <property type="entry name" value="WD40_PAC1"/>
</dbReference>
<reference evidence="7" key="1">
    <citation type="journal article" date="2019" name="Int. J. Syst. Evol. Microbiol.">
        <title>The Global Catalogue of Microorganisms (GCM) 10K type strain sequencing project: providing services to taxonomists for standard genome sequencing and annotation.</title>
        <authorList>
            <consortium name="The Broad Institute Genomics Platform"/>
            <consortium name="The Broad Institute Genome Sequencing Center for Infectious Disease"/>
            <person name="Wu L."/>
            <person name="Ma J."/>
        </authorList>
    </citation>
    <scope>NUCLEOTIDE SEQUENCE [LARGE SCALE GENOMIC DNA]</scope>
    <source>
        <strain evidence="7">JCM 30346</strain>
    </source>
</reference>
<dbReference type="SMART" id="SM00320">
    <property type="entry name" value="WD40"/>
    <property type="match status" value="14"/>
</dbReference>
<keyword evidence="1 3" id="KW-0853">WD repeat</keyword>
<comment type="caution">
    <text evidence="6">The sequence shown here is derived from an EMBL/GenBank/DDBJ whole genome shotgun (WGS) entry which is preliminary data.</text>
</comment>
<dbReference type="PROSITE" id="PS00018">
    <property type="entry name" value="EF_HAND_1"/>
    <property type="match status" value="1"/>
</dbReference>
<feature type="repeat" description="WD" evidence="3">
    <location>
        <begin position="841"/>
        <end position="868"/>
    </location>
</feature>
<dbReference type="InterPro" id="IPR019775">
    <property type="entry name" value="WD40_repeat_CS"/>
</dbReference>
<dbReference type="CDD" id="cd00200">
    <property type="entry name" value="WD40"/>
    <property type="match status" value="2"/>
</dbReference>
<feature type="repeat" description="WD" evidence="3">
    <location>
        <begin position="706"/>
        <end position="732"/>
    </location>
</feature>
<organism evidence="6 7">
    <name type="scientific">Sphaerisporangium aureirubrum</name>
    <dbReference type="NCBI Taxonomy" id="1544736"/>
    <lineage>
        <taxon>Bacteria</taxon>
        <taxon>Bacillati</taxon>
        <taxon>Actinomycetota</taxon>
        <taxon>Actinomycetes</taxon>
        <taxon>Streptosporangiales</taxon>
        <taxon>Streptosporangiaceae</taxon>
        <taxon>Sphaerisporangium</taxon>
    </lineage>
</organism>
<keyword evidence="7" id="KW-1185">Reference proteome</keyword>
<feature type="repeat" description="WD" evidence="3">
    <location>
        <begin position="880"/>
        <end position="913"/>
    </location>
</feature>
<dbReference type="InterPro" id="IPR036322">
    <property type="entry name" value="WD40_repeat_dom_sf"/>
</dbReference>
<evidence type="ECO:0000256" key="4">
    <source>
        <dbReference type="SAM" id="MobiDB-lite"/>
    </source>
</evidence>
<dbReference type="PROSITE" id="PS00678">
    <property type="entry name" value="WD_REPEATS_1"/>
    <property type="match status" value="5"/>
</dbReference>
<evidence type="ECO:0000256" key="3">
    <source>
        <dbReference type="PROSITE-ProRule" id="PRU00221"/>
    </source>
</evidence>
<dbReference type="Pfam" id="PF00400">
    <property type="entry name" value="WD40"/>
    <property type="match status" value="10"/>
</dbReference>
<feature type="repeat" description="WD" evidence="3">
    <location>
        <begin position="1239"/>
        <end position="1280"/>
    </location>
</feature>
<accession>A0ABW1NGR6</accession>
<dbReference type="PANTHER" id="PTHR19879:SF9">
    <property type="entry name" value="TRANSCRIPTION INITIATION FACTOR TFIID SUBUNIT 5"/>
    <property type="match status" value="1"/>
</dbReference>
<dbReference type="PROSITE" id="PS50082">
    <property type="entry name" value="WD_REPEATS_2"/>
    <property type="match status" value="8"/>
</dbReference>
<protein>
    <recommendedName>
        <fullName evidence="5">Novel STAND NTPase 1 domain-containing protein</fullName>
    </recommendedName>
</protein>
<sequence>MSTPTGPPTPDPEPPPPTTPGPSAPELDTPERAPAIPHDPRASGAEEVERQAPGPAGSAGPEVRLEAYASGDARIHQAARDQHFHYGEAGDARRRAAAGGTVAECPYPGLAAFGPDQARWFFGRDGLIADLVARLDRRLGDGGIQMVVAPSGAGKSSLLRAGLLPRLEQGTLPGSHRWPRMLFTPTATPLRALAVQLCALTRDDPGQVAAELRTAPGRGAAMLRARATGPDDRVAVVVDQFEELFTLCADDEERRAFIDALAHLAGPGQDGSAEPPPAVVVAGIRGDFYSACAGYPRMRSALEGGPLVFGAMSAAEIREAITHPARDVGLDIEPGLVELLLRDLGVTGGTGERGAAYEAGRLPLLAHALRATWQQRHGSTLTVEGYRLTGGIQRAVATTADSAFSLLDSTGQRVARASFLRLVRIGEASDDTRRRLSRDELVGASADPATAAAVVDAFARARLLSLHEGTVEITHEALLRSWPRLRRWIDDDRTGRLTHQDLEDAALDWERGGRDPSLPFRGNRLAVTRAWAATAPPEELSPAARAFLAAGVHQEGRAARLRTGVIAVLTVLAVVAATGAVYAFQTRAEALRQRDLAVYNRVLAEADRAAPADVSLAARLTLVAHRMRPGDETYTRLLALGQAALSTTLDEPTAPVASVAVSARRGLLAAVGKDERLWLWDIADPARPRLAGQAPTDTDPRTYAELRTVAFRPDGRLLAVAGHDAEVRLWDVADPARPVPLERRLPQGDIVHALAFSPDGHTLAVAGNDGTIPLWDLTDPARPEPLGAPLRHPGAVLSVAFRPDGRLLAGAGNDGTVLLWHTADPARPVLAGPGVRRNTSITSVAFSPDGRTLAGGGADHAVHLWDVKDPGRPWPAAQSFSGHTDGVNAVAFSPDGRTLATASGDRTVRLWNVAEPFDPSLGQPLTGHTDHVSGLAFGADGRTLVSGGEDGTVRLWNLPSAHVTGADARAVAFAPDGRALAVAAGGAVELWDADAPGRAPLGRIAAPDEVTALAFGPDRRTLAGTGDGSTEGKESMWLWDATDPARPRALNRPRLKGLNGHGSYYTVAVRPDGRVAANADGYGRLWLWDITDPARPKVLGRPLSNGGSTVASVAFSPDGHTVAAANSDGVRLWDVRDPARGRLIGRPFRDTVNAVAFSPDGRTLAGGGQERTVMLSDVTDPARPRELGEPLTGHTGSVDVVAFAPGGRTLATGGGVGDGTVRLWDLTDRAKARPLGGPLTAHAGPVLAMAFSPGGRVLVTSGMEGTVRFWPLDERVSVRRICAVTGSALSKAEWRRHVGDEIPYSAPCP</sequence>
<dbReference type="SUPFAM" id="SSF63829">
    <property type="entry name" value="Calcium-dependent phosphotriesterase"/>
    <property type="match status" value="1"/>
</dbReference>
<dbReference type="SUPFAM" id="SSF52540">
    <property type="entry name" value="P-loop containing nucleoside triphosphate hydrolases"/>
    <property type="match status" value="1"/>
</dbReference>
<dbReference type="Proteomes" id="UP001596137">
    <property type="component" value="Unassembled WGS sequence"/>
</dbReference>
<dbReference type="InterPro" id="IPR015943">
    <property type="entry name" value="WD40/YVTN_repeat-like_dom_sf"/>
</dbReference>
<evidence type="ECO:0000259" key="5">
    <source>
        <dbReference type="Pfam" id="PF20703"/>
    </source>
</evidence>
<name>A0ABW1NGR6_9ACTN</name>
<dbReference type="InterPro" id="IPR001680">
    <property type="entry name" value="WD40_rpt"/>
</dbReference>
<evidence type="ECO:0000256" key="1">
    <source>
        <dbReference type="ARBA" id="ARBA00022574"/>
    </source>
</evidence>
<feature type="compositionally biased region" description="Pro residues" evidence="4">
    <location>
        <begin position="1"/>
        <end position="23"/>
    </location>
</feature>
<dbReference type="PRINTS" id="PR00320">
    <property type="entry name" value="GPROTEINBRPT"/>
</dbReference>
<evidence type="ECO:0000256" key="2">
    <source>
        <dbReference type="ARBA" id="ARBA00022737"/>
    </source>
</evidence>
<feature type="repeat" description="WD" evidence="3">
    <location>
        <begin position="751"/>
        <end position="777"/>
    </location>
</feature>